<protein>
    <submittedName>
        <fullName evidence="3">Extracellular solute-binding protein</fullName>
    </submittedName>
</protein>
<keyword evidence="1" id="KW-0732">Signal</keyword>
<feature type="signal peptide" evidence="1">
    <location>
        <begin position="1"/>
        <end position="18"/>
    </location>
</feature>
<gene>
    <name evidence="3" type="ORF">NV381_23845</name>
</gene>
<dbReference type="InterPro" id="IPR018247">
    <property type="entry name" value="EF_Hand_1_Ca_BS"/>
</dbReference>
<evidence type="ECO:0000313" key="4">
    <source>
        <dbReference type="Proteomes" id="UP001300012"/>
    </source>
</evidence>
<evidence type="ECO:0000259" key="2">
    <source>
        <dbReference type="PROSITE" id="PS50222"/>
    </source>
</evidence>
<evidence type="ECO:0000313" key="3">
    <source>
        <dbReference type="EMBL" id="MCR8634229.1"/>
    </source>
</evidence>
<sequence>MKRAKSSLSRLTIGAVLAVTVAGCSSTPSGETGSGNQAGSSAKTELNVMVMTEATGDQAEQTIWEDTVKMYAEKNPNVKINLQLQSFGGVEQHRTWVTTQLIGGNAPDIFTTRYIWDQEDLKKGLLVDLTPYYSKKNANLGDKTWEEVFPKSVLQRLQGENKTYASVPTNIDSVRVLYNKDLFAKAGITNVPKTWNEFLDAQEKLKKSGVTPFGFPNTKPGDYNYSWTTRILTEELIAGQYEKMDVNKSGFIELNEYTRAVDQGIVDITQSPYKDVFPIIKNWSQYWPKGYNGIDFNTSSDMFLRGEVAMIMRTSGQSKVIYESSARKFEIAAFPLPYLTKENHPDAVGKLMEIGGVPAGNMAIPKTIKPEKLDAAVDFMAFITSSKVQGIHAEKLYRTPAIANADLPEKLKGFAFLGDPMKLNIYGGEVDKNVTENNQKMGQLYLEGSLQADKYLSDLKKIMLDFVKQKKEENNWNAENNYGIK</sequence>
<dbReference type="Pfam" id="PF01547">
    <property type="entry name" value="SBP_bac_1"/>
    <property type="match status" value="1"/>
</dbReference>
<dbReference type="PANTHER" id="PTHR43649:SF12">
    <property type="entry name" value="DIACETYLCHITOBIOSE BINDING PROTEIN DASA"/>
    <property type="match status" value="1"/>
</dbReference>
<name>A0ABT1YPC2_9BACL</name>
<dbReference type="PROSITE" id="PS51257">
    <property type="entry name" value="PROKAR_LIPOPROTEIN"/>
    <property type="match status" value="1"/>
</dbReference>
<dbReference type="PANTHER" id="PTHR43649">
    <property type="entry name" value="ARABINOSE-BINDING PROTEIN-RELATED"/>
    <property type="match status" value="1"/>
</dbReference>
<dbReference type="EMBL" id="JANQBD010000018">
    <property type="protein sequence ID" value="MCR8634229.1"/>
    <property type="molecule type" value="Genomic_DNA"/>
</dbReference>
<dbReference type="PROSITE" id="PS50222">
    <property type="entry name" value="EF_HAND_2"/>
    <property type="match status" value="1"/>
</dbReference>
<dbReference type="InterPro" id="IPR006059">
    <property type="entry name" value="SBP"/>
</dbReference>
<dbReference type="Proteomes" id="UP001300012">
    <property type="component" value="Unassembled WGS sequence"/>
</dbReference>
<dbReference type="PROSITE" id="PS00018">
    <property type="entry name" value="EF_HAND_1"/>
    <property type="match status" value="1"/>
</dbReference>
<dbReference type="InterPro" id="IPR050490">
    <property type="entry name" value="Bact_solute-bd_prot1"/>
</dbReference>
<dbReference type="RefSeq" id="WP_258215791.1">
    <property type="nucleotide sequence ID" value="NZ_JANQBD010000018.1"/>
</dbReference>
<organism evidence="3 4">
    <name type="scientific">Paenibacillus radicis</name>
    <name type="common">ex Xue et al. 2023</name>
    <dbReference type="NCBI Taxonomy" id="2972489"/>
    <lineage>
        <taxon>Bacteria</taxon>
        <taxon>Bacillati</taxon>
        <taxon>Bacillota</taxon>
        <taxon>Bacilli</taxon>
        <taxon>Bacillales</taxon>
        <taxon>Paenibacillaceae</taxon>
        <taxon>Paenibacillus</taxon>
    </lineage>
</organism>
<dbReference type="InterPro" id="IPR002048">
    <property type="entry name" value="EF_hand_dom"/>
</dbReference>
<dbReference type="SUPFAM" id="SSF53850">
    <property type="entry name" value="Periplasmic binding protein-like II"/>
    <property type="match status" value="1"/>
</dbReference>
<keyword evidence="4" id="KW-1185">Reference proteome</keyword>
<feature type="domain" description="EF-hand" evidence="2">
    <location>
        <begin position="232"/>
        <end position="267"/>
    </location>
</feature>
<evidence type="ECO:0000256" key="1">
    <source>
        <dbReference type="SAM" id="SignalP"/>
    </source>
</evidence>
<comment type="caution">
    <text evidence="3">The sequence shown here is derived from an EMBL/GenBank/DDBJ whole genome shotgun (WGS) entry which is preliminary data.</text>
</comment>
<reference evidence="3 4" key="1">
    <citation type="submission" date="2022-08" db="EMBL/GenBank/DDBJ databases">
        <title>Paenibacillus endoradicis sp. nov., Paenibacillus radicibacter sp. nov and Paenibacillus pararadicis sp. nov., three cold-adapted plant growth-promoting bacteria isolated from root of Larix gmelinii in Great Khingan.</title>
        <authorList>
            <person name="Xue H."/>
        </authorList>
    </citation>
    <scope>NUCLEOTIDE SEQUENCE [LARGE SCALE GENOMIC DNA]</scope>
    <source>
        <strain evidence="3 4">N5-1-1-5</strain>
    </source>
</reference>
<dbReference type="Gene3D" id="3.40.190.10">
    <property type="entry name" value="Periplasmic binding protein-like II"/>
    <property type="match status" value="2"/>
</dbReference>
<accession>A0ABT1YPC2</accession>
<feature type="chain" id="PRO_5047254408" evidence="1">
    <location>
        <begin position="19"/>
        <end position="485"/>
    </location>
</feature>
<proteinExistence type="predicted"/>